<dbReference type="GO" id="GO:0097363">
    <property type="term" value="F:protein O-acetylglucosaminyltransferase activity"/>
    <property type="evidence" value="ECO:0007669"/>
    <property type="project" value="TreeGrafter"/>
</dbReference>
<dbReference type="OrthoDB" id="10409188at2759"/>
<evidence type="ECO:0000313" key="8">
    <source>
        <dbReference type="EMBL" id="EKX35285.1"/>
    </source>
</evidence>
<feature type="chain" id="PRO_5008770076" description="O-GlcNAc transferase C-terminal domain-containing protein" evidence="6">
    <location>
        <begin position="28"/>
        <end position="757"/>
    </location>
</feature>
<dbReference type="Gene3D" id="3.40.50.2000">
    <property type="entry name" value="Glycogen Phosphorylase B"/>
    <property type="match status" value="1"/>
</dbReference>
<keyword evidence="10" id="KW-1185">Reference proteome</keyword>
<evidence type="ECO:0000256" key="6">
    <source>
        <dbReference type="SAM" id="SignalP"/>
    </source>
</evidence>
<evidence type="ECO:0000256" key="1">
    <source>
        <dbReference type="ARBA" id="ARBA00004922"/>
    </source>
</evidence>
<dbReference type="InterPro" id="IPR011990">
    <property type="entry name" value="TPR-like_helical_dom_sf"/>
</dbReference>
<feature type="domain" description="O-GlcNAc transferase C-terminal" evidence="7">
    <location>
        <begin position="402"/>
        <end position="586"/>
    </location>
</feature>
<dbReference type="Proteomes" id="UP000011087">
    <property type="component" value="Unassembled WGS sequence"/>
</dbReference>
<keyword evidence="4" id="KW-0802">TPR repeat</keyword>
<dbReference type="RefSeq" id="XP_005822265.1">
    <property type="nucleotide sequence ID" value="XM_005822208.1"/>
</dbReference>
<dbReference type="GO" id="GO:0006493">
    <property type="term" value="P:protein O-linked glycosylation"/>
    <property type="evidence" value="ECO:0007669"/>
    <property type="project" value="InterPro"/>
</dbReference>
<dbReference type="eggNOG" id="KOG4626">
    <property type="taxonomic scope" value="Eukaryota"/>
</dbReference>
<comment type="pathway">
    <text evidence="1">Protein modification; protein glycosylation.</text>
</comment>
<dbReference type="GeneID" id="17292021"/>
<dbReference type="STRING" id="905079.L1IHL5"/>
<evidence type="ECO:0000313" key="10">
    <source>
        <dbReference type="Proteomes" id="UP000011087"/>
    </source>
</evidence>
<feature type="transmembrane region" description="Helical" evidence="5">
    <location>
        <begin position="729"/>
        <end position="747"/>
    </location>
</feature>
<evidence type="ECO:0000256" key="3">
    <source>
        <dbReference type="ARBA" id="ARBA00022737"/>
    </source>
</evidence>
<evidence type="ECO:0000256" key="2">
    <source>
        <dbReference type="ARBA" id="ARBA00022679"/>
    </source>
</evidence>
<evidence type="ECO:0000256" key="4">
    <source>
        <dbReference type="ARBA" id="ARBA00022803"/>
    </source>
</evidence>
<dbReference type="InterPro" id="IPR029489">
    <property type="entry name" value="OGT/SEC/SPY_C"/>
</dbReference>
<dbReference type="Gene3D" id="3.40.50.11380">
    <property type="match status" value="1"/>
</dbReference>
<keyword evidence="5" id="KW-1133">Transmembrane helix</keyword>
<dbReference type="EMBL" id="JH993093">
    <property type="protein sequence ID" value="EKX35285.1"/>
    <property type="molecule type" value="Genomic_DNA"/>
</dbReference>
<accession>L1IHL5</accession>
<name>L1IHL5_GUITC</name>
<dbReference type="Gene3D" id="1.25.40.10">
    <property type="entry name" value="Tetratricopeptide repeat domain"/>
    <property type="match status" value="1"/>
</dbReference>
<proteinExistence type="predicted"/>
<dbReference type="PaxDb" id="55529-EKX35285"/>
<evidence type="ECO:0000256" key="5">
    <source>
        <dbReference type="SAM" id="Phobius"/>
    </source>
</evidence>
<evidence type="ECO:0000313" key="9">
    <source>
        <dbReference type="EnsemblProtists" id="EKX35285"/>
    </source>
</evidence>
<dbReference type="InterPro" id="IPR037919">
    <property type="entry name" value="OGT"/>
</dbReference>
<dbReference type="PANTHER" id="PTHR44366:SF1">
    <property type="entry name" value="UDP-N-ACETYLGLUCOSAMINE--PEPTIDE N-ACETYLGLUCOSAMINYLTRANSFERASE 110 KDA SUBUNIT"/>
    <property type="match status" value="1"/>
</dbReference>
<protein>
    <recommendedName>
        <fullName evidence="7">O-GlcNAc transferase C-terminal domain-containing protein</fullName>
    </recommendedName>
</protein>
<dbReference type="EnsemblProtists" id="EKX35285">
    <property type="protein sequence ID" value="EKX35285"/>
    <property type="gene ID" value="GUITHDRAFT_146593"/>
</dbReference>
<reference evidence="8 10" key="1">
    <citation type="journal article" date="2012" name="Nature">
        <title>Algal genomes reveal evolutionary mosaicism and the fate of nucleomorphs.</title>
        <authorList>
            <consortium name="DOE Joint Genome Institute"/>
            <person name="Curtis B.A."/>
            <person name="Tanifuji G."/>
            <person name="Burki F."/>
            <person name="Gruber A."/>
            <person name="Irimia M."/>
            <person name="Maruyama S."/>
            <person name="Arias M.C."/>
            <person name="Ball S.G."/>
            <person name="Gile G.H."/>
            <person name="Hirakawa Y."/>
            <person name="Hopkins J.F."/>
            <person name="Kuo A."/>
            <person name="Rensing S.A."/>
            <person name="Schmutz J."/>
            <person name="Symeonidi A."/>
            <person name="Elias M."/>
            <person name="Eveleigh R.J."/>
            <person name="Herman E.K."/>
            <person name="Klute M.J."/>
            <person name="Nakayama T."/>
            <person name="Obornik M."/>
            <person name="Reyes-Prieto A."/>
            <person name="Armbrust E.V."/>
            <person name="Aves S.J."/>
            <person name="Beiko R.G."/>
            <person name="Coutinho P."/>
            <person name="Dacks J.B."/>
            <person name="Durnford D.G."/>
            <person name="Fast N.M."/>
            <person name="Green B.R."/>
            <person name="Grisdale C.J."/>
            <person name="Hempel F."/>
            <person name="Henrissat B."/>
            <person name="Hoppner M.P."/>
            <person name="Ishida K."/>
            <person name="Kim E."/>
            <person name="Koreny L."/>
            <person name="Kroth P.G."/>
            <person name="Liu Y."/>
            <person name="Malik S.B."/>
            <person name="Maier U.G."/>
            <person name="McRose D."/>
            <person name="Mock T."/>
            <person name="Neilson J.A."/>
            <person name="Onodera N.T."/>
            <person name="Poole A.M."/>
            <person name="Pritham E.J."/>
            <person name="Richards T.A."/>
            <person name="Rocap G."/>
            <person name="Roy S.W."/>
            <person name="Sarai C."/>
            <person name="Schaack S."/>
            <person name="Shirato S."/>
            <person name="Slamovits C.H."/>
            <person name="Spencer D.F."/>
            <person name="Suzuki S."/>
            <person name="Worden A.Z."/>
            <person name="Zauner S."/>
            <person name="Barry K."/>
            <person name="Bell C."/>
            <person name="Bharti A.K."/>
            <person name="Crow J.A."/>
            <person name="Grimwood J."/>
            <person name="Kramer R."/>
            <person name="Lindquist E."/>
            <person name="Lucas S."/>
            <person name="Salamov A."/>
            <person name="McFadden G.I."/>
            <person name="Lane C.E."/>
            <person name="Keeling P.J."/>
            <person name="Gray M.W."/>
            <person name="Grigoriev I.V."/>
            <person name="Archibald J.M."/>
        </authorList>
    </citation>
    <scope>NUCLEOTIDE SEQUENCE</scope>
    <source>
        <strain evidence="8 10">CCMP2712</strain>
    </source>
</reference>
<evidence type="ECO:0000259" key="7">
    <source>
        <dbReference type="Pfam" id="PF13844"/>
    </source>
</evidence>
<keyword evidence="3" id="KW-0677">Repeat</keyword>
<dbReference type="KEGG" id="gtt:GUITHDRAFT_146593"/>
<sequence length="757" mass="85728">MAMLMMKKTRMVPFLTCWLLVISQVHTDQDIGDSLSWSEEEVAVVESCRQEAASLEERMRIADSFTHQGNQLSAQGMHHHAVLKWEIATTCDNRSNVPWNNMANSFFAMGNLSAATAAAEISFSIKADHMSSTTLGNAYRAHKMYERAEKTFLAGIKYCLDNKDRHEHPFWSLAMLYWDQGDYIEFLKYSKLGLDHLSRPECVETAEEQVPCHIPDFEIDLMTRVYEASVDLGKFLASHGRYQEAETNLEWAEYVAETYPAERLDVQLVRKHLTCLKCAADNTQHRSPCDSDLDACRASWRDTNGRYLRMMAVRAMGCEWRHREEDVRDLERIMMSPNMTALLNHTTEFYFECEKGRVCGAGAQPPLHMWGLPMSLESVLVMGKVQPLQLVDRMLVDGPPPQWAYPTWNPSIGTVLRIGLLSSDLLRDHPVGNMMRHVLHLHDLSRMDVTVFLVHESQRYAASRVENEHVLGEVKFRMIGRGPHVTRFFDAQESVEGADIVNSAGICILFDLIGYTADHRQDIFALRPAPVQVHYHGYMGSTGAPWIQSYVADRWIAPPEHANFFSEKLALMPECFLGPSHRLSFQFAGNEERDFSEKLHTELRKEEGLPPEGPVICYFNQHFKLDPPTFKIWTDAIQKLVSFNSSAHPTLWLLQGSPISHRNLKREFQSAGLPGENLVIAKRVLVKTHIRRASLCDLAVDTPMYNSGATGADTLYAAVPLLHIPGLKVPFLLVPVLVLVLVLVLLLPSIPPSTSYA</sequence>
<keyword evidence="2" id="KW-0808">Transferase</keyword>
<keyword evidence="5" id="KW-0812">Transmembrane</keyword>
<feature type="signal peptide" evidence="6">
    <location>
        <begin position="1"/>
        <end position="27"/>
    </location>
</feature>
<reference evidence="9" key="3">
    <citation type="submission" date="2016-03" db="UniProtKB">
        <authorList>
            <consortium name="EnsemblProtists"/>
        </authorList>
    </citation>
    <scope>IDENTIFICATION</scope>
</reference>
<dbReference type="Pfam" id="PF13844">
    <property type="entry name" value="Glyco_transf_41"/>
    <property type="match status" value="2"/>
</dbReference>
<dbReference type="SUPFAM" id="SSF48452">
    <property type="entry name" value="TPR-like"/>
    <property type="match status" value="1"/>
</dbReference>
<dbReference type="HOGENOM" id="CLU_368220_0_0_1"/>
<keyword evidence="6" id="KW-0732">Signal</keyword>
<dbReference type="PANTHER" id="PTHR44366">
    <property type="entry name" value="UDP-N-ACETYLGLUCOSAMINE--PEPTIDE N-ACETYLGLUCOSAMINYLTRANSFERASE 110 KDA SUBUNIT"/>
    <property type="match status" value="1"/>
</dbReference>
<organism evidence="8">
    <name type="scientific">Guillardia theta (strain CCMP2712)</name>
    <name type="common">Cryptophyte</name>
    <dbReference type="NCBI Taxonomy" id="905079"/>
    <lineage>
        <taxon>Eukaryota</taxon>
        <taxon>Cryptophyceae</taxon>
        <taxon>Pyrenomonadales</taxon>
        <taxon>Geminigeraceae</taxon>
        <taxon>Guillardia</taxon>
    </lineage>
</organism>
<dbReference type="AlphaFoldDB" id="L1IHL5"/>
<feature type="domain" description="O-GlcNAc transferase C-terminal" evidence="7">
    <location>
        <begin position="597"/>
        <end position="726"/>
    </location>
</feature>
<keyword evidence="5" id="KW-0472">Membrane</keyword>
<gene>
    <name evidence="8" type="ORF">GUITHDRAFT_146593</name>
</gene>
<reference evidence="10" key="2">
    <citation type="submission" date="2012-11" db="EMBL/GenBank/DDBJ databases">
        <authorList>
            <person name="Kuo A."/>
            <person name="Curtis B.A."/>
            <person name="Tanifuji G."/>
            <person name="Burki F."/>
            <person name="Gruber A."/>
            <person name="Irimia M."/>
            <person name="Maruyama S."/>
            <person name="Arias M.C."/>
            <person name="Ball S.G."/>
            <person name="Gile G.H."/>
            <person name="Hirakawa Y."/>
            <person name="Hopkins J.F."/>
            <person name="Rensing S.A."/>
            <person name="Schmutz J."/>
            <person name="Symeonidi A."/>
            <person name="Elias M."/>
            <person name="Eveleigh R.J."/>
            <person name="Herman E.K."/>
            <person name="Klute M.J."/>
            <person name="Nakayama T."/>
            <person name="Obornik M."/>
            <person name="Reyes-Prieto A."/>
            <person name="Armbrust E.V."/>
            <person name="Aves S.J."/>
            <person name="Beiko R.G."/>
            <person name="Coutinho P."/>
            <person name="Dacks J.B."/>
            <person name="Durnford D.G."/>
            <person name="Fast N.M."/>
            <person name="Green B.R."/>
            <person name="Grisdale C."/>
            <person name="Hempe F."/>
            <person name="Henrissat B."/>
            <person name="Hoppner M.P."/>
            <person name="Ishida K.-I."/>
            <person name="Kim E."/>
            <person name="Koreny L."/>
            <person name="Kroth P.G."/>
            <person name="Liu Y."/>
            <person name="Malik S.-B."/>
            <person name="Maier U.G."/>
            <person name="McRose D."/>
            <person name="Mock T."/>
            <person name="Neilson J.A."/>
            <person name="Onodera N.T."/>
            <person name="Poole A.M."/>
            <person name="Pritham E.J."/>
            <person name="Richards T.A."/>
            <person name="Rocap G."/>
            <person name="Roy S.W."/>
            <person name="Sarai C."/>
            <person name="Schaack S."/>
            <person name="Shirato S."/>
            <person name="Slamovits C.H."/>
            <person name="Spencer D.F."/>
            <person name="Suzuki S."/>
            <person name="Worden A.Z."/>
            <person name="Zauner S."/>
            <person name="Barry K."/>
            <person name="Bell C."/>
            <person name="Bharti A.K."/>
            <person name="Crow J.A."/>
            <person name="Grimwood J."/>
            <person name="Kramer R."/>
            <person name="Lindquist E."/>
            <person name="Lucas S."/>
            <person name="Salamov A."/>
            <person name="McFadden G.I."/>
            <person name="Lane C.E."/>
            <person name="Keeling P.J."/>
            <person name="Gray M.W."/>
            <person name="Grigoriev I.V."/>
            <person name="Archibald J.M."/>
        </authorList>
    </citation>
    <scope>NUCLEOTIDE SEQUENCE</scope>
    <source>
        <strain evidence="10">CCMP2712</strain>
    </source>
</reference>